<gene>
    <name evidence="2" type="ORF">KL771_10205</name>
</gene>
<proteinExistence type="predicted"/>
<reference evidence="2 3" key="1">
    <citation type="submission" date="2021-06" db="EMBL/GenBank/DDBJ databases">
        <authorList>
            <person name="Grouzdev D.S."/>
            <person name="Koziaeva V."/>
        </authorList>
    </citation>
    <scope>NUCLEOTIDE SEQUENCE [LARGE SCALE GENOMIC DNA]</scope>
    <source>
        <strain evidence="2 3">22</strain>
    </source>
</reference>
<feature type="transmembrane region" description="Helical" evidence="1">
    <location>
        <begin position="66"/>
        <end position="85"/>
    </location>
</feature>
<organism evidence="2 3">
    <name type="scientific">Prosthecodimorpha staleyi</name>
    <dbReference type="NCBI Taxonomy" id="2840188"/>
    <lineage>
        <taxon>Bacteria</taxon>
        <taxon>Pseudomonadati</taxon>
        <taxon>Pseudomonadota</taxon>
        <taxon>Alphaproteobacteria</taxon>
        <taxon>Hyphomicrobiales</taxon>
        <taxon>Ancalomicrobiaceae</taxon>
        <taxon>Prosthecodimorpha</taxon>
    </lineage>
</organism>
<dbReference type="EMBL" id="JAHHZF010000004">
    <property type="protein sequence ID" value="MBT9289830.1"/>
    <property type="molecule type" value="Genomic_DNA"/>
</dbReference>
<keyword evidence="1" id="KW-0472">Membrane</keyword>
<evidence type="ECO:0000313" key="3">
    <source>
        <dbReference type="Proteomes" id="UP000766595"/>
    </source>
</evidence>
<dbReference type="Proteomes" id="UP000766595">
    <property type="component" value="Unassembled WGS sequence"/>
</dbReference>
<evidence type="ECO:0000256" key="1">
    <source>
        <dbReference type="SAM" id="Phobius"/>
    </source>
</evidence>
<feature type="transmembrane region" description="Helical" evidence="1">
    <location>
        <begin position="42"/>
        <end position="60"/>
    </location>
</feature>
<keyword evidence="1" id="KW-1133">Transmembrane helix</keyword>
<accession>A0A947D2L8</accession>
<name>A0A947D2L8_9HYPH</name>
<protein>
    <submittedName>
        <fullName evidence="2">Uncharacterized protein</fullName>
    </submittedName>
</protein>
<feature type="transmembrane region" description="Helical" evidence="1">
    <location>
        <begin position="12"/>
        <end position="30"/>
    </location>
</feature>
<keyword evidence="3" id="KW-1185">Reference proteome</keyword>
<dbReference type="AlphaFoldDB" id="A0A947D2L8"/>
<evidence type="ECO:0000313" key="2">
    <source>
        <dbReference type="EMBL" id="MBT9289830.1"/>
    </source>
</evidence>
<comment type="caution">
    <text evidence="2">The sequence shown here is derived from an EMBL/GenBank/DDBJ whole genome shotgun (WGS) entry which is preliminary data.</text>
</comment>
<sequence length="92" mass="9327">MLDSLFAGGRMADLALAALLLETLVSLWLGRRLGRGPGVAAILFNAGAGAGLLLALRAALTGAGPAMVAGGLILALAAHLGEVVLRWRRRDG</sequence>
<dbReference type="RefSeq" id="WP_261968431.1">
    <property type="nucleotide sequence ID" value="NZ_JAHHZF010000004.1"/>
</dbReference>
<keyword evidence="1" id="KW-0812">Transmembrane</keyword>